<comment type="cofactor">
    <cofactor evidence="1">
        <name>FAD</name>
        <dbReference type="ChEBI" id="CHEBI:57692"/>
    </cofactor>
</comment>
<dbReference type="PIRSF" id="PIRSF000137">
    <property type="entry name" value="Alcohol_oxidase"/>
    <property type="match status" value="1"/>
</dbReference>
<feature type="domain" description="Glucose-methanol-choline oxidoreductase N-terminal" evidence="5">
    <location>
        <begin position="81"/>
        <end position="104"/>
    </location>
</feature>
<evidence type="ECO:0000259" key="5">
    <source>
        <dbReference type="PROSITE" id="PS00623"/>
    </source>
</evidence>
<gene>
    <name evidence="7" type="ORF">METZ01_LOCUS89547</name>
</gene>
<dbReference type="InterPro" id="IPR012132">
    <property type="entry name" value="GMC_OxRdtase"/>
</dbReference>
<reference evidence="7" key="1">
    <citation type="submission" date="2018-05" db="EMBL/GenBank/DDBJ databases">
        <authorList>
            <person name="Lanie J.A."/>
            <person name="Ng W.-L."/>
            <person name="Kazmierczak K.M."/>
            <person name="Andrzejewski T.M."/>
            <person name="Davidsen T.M."/>
            <person name="Wayne K.J."/>
            <person name="Tettelin H."/>
            <person name="Glass J.I."/>
            <person name="Rusch D."/>
            <person name="Podicherti R."/>
            <person name="Tsui H.-C.T."/>
            <person name="Winkler M.E."/>
        </authorList>
    </citation>
    <scope>NUCLEOTIDE SEQUENCE</scope>
</reference>
<sequence>MEEFELVIVGAGSAGCIVANQLINKTNFKVLLIEAGPSDNNPVVKIPLGYGMTFYNKKLNWNFYSKKQKNLSNREIYFPRGKVVGGSGSINAMIYARGLNTDFEEWSQNKNDIWSWSSINESFREIEKHISIKDHSSIINKIPVNDVSSLHHPILKNFFEATKEQRVEFNQNLTSDTINQVGHYNINTRNGYRFTSSNGFLKPVLNNSKLKLLKNCIVRKINFNQKKILSIEIFHKEKKILVKPKIGAILCAGSIMTPYLLMHSGIGSANHLKKFNIDVTIDSPQVGNNLQDHIGLDYLYKSRVDTLNKYLGRWPGRIKSVLSYAYNRSGPLSLSINQGGGYINWNSKNKFPNLQLYFNPMTYSISYKNKRPLLNTDKFNGFIIGFNSCRPKSRGQIYLSSNKFNDAPVIDPNYLDHYEDINDLKCAFDFIRKISKSLHLKKIIDKAIDIDPLKSSDEELIDHFRKKSTSVFHPCGTCRMDDSIQNGVVSKRLKVHGAENLWIVDASVFPNITSGNINAAVMMIANRATQLIIEDLKNNN</sequence>
<dbReference type="Pfam" id="PF05199">
    <property type="entry name" value="GMC_oxred_C"/>
    <property type="match status" value="1"/>
</dbReference>
<dbReference type="SUPFAM" id="SSF54373">
    <property type="entry name" value="FAD-linked reductases, C-terminal domain"/>
    <property type="match status" value="1"/>
</dbReference>
<dbReference type="Gene3D" id="3.30.560.10">
    <property type="entry name" value="Glucose Oxidase, domain 3"/>
    <property type="match status" value="1"/>
</dbReference>
<dbReference type="Pfam" id="PF00732">
    <property type="entry name" value="GMC_oxred_N"/>
    <property type="match status" value="1"/>
</dbReference>
<dbReference type="InterPro" id="IPR007867">
    <property type="entry name" value="GMC_OxRtase_C"/>
</dbReference>
<dbReference type="GO" id="GO:0050660">
    <property type="term" value="F:flavin adenine dinucleotide binding"/>
    <property type="evidence" value="ECO:0007669"/>
    <property type="project" value="InterPro"/>
</dbReference>
<dbReference type="PANTHER" id="PTHR11552">
    <property type="entry name" value="GLUCOSE-METHANOL-CHOLINE GMC OXIDOREDUCTASE"/>
    <property type="match status" value="1"/>
</dbReference>
<evidence type="ECO:0000256" key="1">
    <source>
        <dbReference type="ARBA" id="ARBA00001974"/>
    </source>
</evidence>
<name>A0A381VBF4_9ZZZZ</name>
<dbReference type="InterPro" id="IPR000172">
    <property type="entry name" value="GMC_OxRdtase_N"/>
</dbReference>
<dbReference type="PANTHER" id="PTHR11552:SF147">
    <property type="entry name" value="CHOLINE DEHYDROGENASE, MITOCHONDRIAL"/>
    <property type="match status" value="1"/>
</dbReference>
<dbReference type="PROSITE" id="PS00624">
    <property type="entry name" value="GMC_OXRED_2"/>
    <property type="match status" value="1"/>
</dbReference>
<comment type="similarity">
    <text evidence="2">Belongs to the GMC oxidoreductase family.</text>
</comment>
<dbReference type="EMBL" id="UINC01008142">
    <property type="protein sequence ID" value="SVA36693.1"/>
    <property type="molecule type" value="Genomic_DNA"/>
</dbReference>
<dbReference type="GO" id="GO:0016614">
    <property type="term" value="F:oxidoreductase activity, acting on CH-OH group of donors"/>
    <property type="evidence" value="ECO:0007669"/>
    <property type="project" value="InterPro"/>
</dbReference>
<organism evidence="7">
    <name type="scientific">marine metagenome</name>
    <dbReference type="NCBI Taxonomy" id="408172"/>
    <lineage>
        <taxon>unclassified sequences</taxon>
        <taxon>metagenomes</taxon>
        <taxon>ecological metagenomes</taxon>
    </lineage>
</organism>
<protein>
    <recommendedName>
        <fullName evidence="5 6">Glucose-methanol-choline oxidoreductase N-terminal domain-containing protein</fullName>
    </recommendedName>
</protein>
<dbReference type="AlphaFoldDB" id="A0A381VBF4"/>
<feature type="domain" description="Glucose-methanol-choline oxidoreductase N-terminal" evidence="6">
    <location>
        <begin position="253"/>
        <end position="267"/>
    </location>
</feature>
<evidence type="ECO:0000256" key="3">
    <source>
        <dbReference type="ARBA" id="ARBA00022630"/>
    </source>
</evidence>
<evidence type="ECO:0000313" key="7">
    <source>
        <dbReference type="EMBL" id="SVA36693.1"/>
    </source>
</evidence>
<dbReference type="InterPro" id="IPR036188">
    <property type="entry name" value="FAD/NAD-bd_sf"/>
</dbReference>
<keyword evidence="3" id="KW-0285">Flavoprotein</keyword>
<evidence type="ECO:0000259" key="6">
    <source>
        <dbReference type="PROSITE" id="PS00624"/>
    </source>
</evidence>
<evidence type="ECO:0000256" key="4">
    <source>
        <dbReference type="ARBA" id="ARBA00022827"/>
    </source>
</evidence>
<dbReference type="PROSITE" id="PS00623">
    <property type="entry name" value="GMC_OXRED_1"/>
    <property type="match status" value="1"/>
</dbReference>
<accession>A0A381VBF4</accession>
<proteinExistence type="inferred from homology"/>
<dbReference type="SUPFAM" id="SSF51905">
    <property type="entry name" value="FAD/NAD(P)-binding domain"/>
    <property type="match status" value="1"/>
</dbReference>
<evidence type="ECO:0000256" key="2">
    <source>
        <dbReference type="ARBA" id="ARBA00010790"/>
    </source>
</evidence>
<dbReference type="Gene3D" id="3.50.50.60">
    <property type="entry name" value="FAD/NAD(P)-binding domain"/>
    <property type="match status" value="1"/>
</dbReference>
<keyword evidence="4" id="KW-0274">FAD</keyword>